<accession>A0A9R1D5L9</accession>
<organism evidence="2 3">
    <name type="scientific">Natronomonas aquatica</name>
    <dbReference type="NCBI Taxonomy" id="2841590"/>
    <lineage>
        <taxon>Archaea</taxon>
        <taxon>Methanobacteriati</taxon>
        <taxon>Methanobacteriota</taxon>
        <taxon>Stenosarchaea group</taxon>
        <taxon>Halobacteria</taxon>
        <taxon>Halobacteriales</taxon>
        <taxon>Natronomonadaceae</taxon>
        <taxon>Natronomonas</taxon>
    </lineage>
</organism>
<dbReference type="Pfam" id="PF24446">
    <property type="entry name" value="DUF7565"/>
    <property type="match status" value="1"/>
</dbReference>
<name>A0A9R1D5L9_9EURY</name>
<gene>
    <name evidence="2" type="ORF">KM295_13555</name>
</gene>
<proteinExistence type="predicted"/>
<dbReference type="EMBL" id="JAHLKM010000026">
    <property type="protein sequence ID" value="MCQ4334484.1"/>
    <property type="molecule type" value="Genomic_DNA"/>
</dbReference>
<feature type="domain" description="C2H2-type" evidence="1">
    <location>
        <begin position="30"/>
        <end position="53"/>
    </location>
</feature>
<protein>
    <recommendedName>
        <fullName evidence="1">C2H2-type domain-containing protein</fullName>
    </recommendedName>
</protein>
<keyword evidence="3" id="KW-1185">Reference proteome</keyword>
<sequence>MWECAIGDCGYATEDAEELLVHQVTGHERHRCAVCGTTVPDGYFAIRHAFSEHSRAEYLRNYEADTDDIRHRETVRRELEAEADVEAVVRQLGGDSRETEATTRA</sequence>
<dbReference type="Proteomes" id="UP001139494">
    <property type="component" value="Unassembled WGS sequence"/>
</dbReference>
<evidence type="ECO:0000259" key="1">
    <source>
        <dbReference type="SMART" id="SM00355"/>
    </source>
</evidence>
<feature type="domain" description="C2H2-type" evidence="1">
    <location>
        <begin position="2"/>
        <end position="27"/>
    </location>
</feature>
<dbReference type="AlphaFoldDB" id="A0A9R1D5L9"/>
<evidence type="ECO:0000313" key="2">
    <source>
        <dbReference type="EMBL" id="MCQ4334484.1"/>
    </source>
</evidence>
<dbReference type="InterPro" id="IPR013087">
    <property type="entry name" value="Znf_C2H2_type"/>
</dbReference>
<dbReference type="RefSeq" id="WP_256030527.1">
    <property type="nucleotide sequence ID" value="NZ_JAHLKM010000026.1"/>
</dbReference>
<dbReference type="SMART" id="SM00355">
    <property type="entry name" value="ZnF_C2H2"/>
    <property type="match status" value="2"/>
</dbReference>
<comment type="caution">
    <text evidence="2">The sequence shown here is derived from an EMBL/GenBank/DDBJ whole genome shotgun (WGS) entry which is preliminary data.</text>
</comment>
<dbReference type="InterPro" id="IPR055987">
    <property type="entry name" value="DUF7565"/>
</dbReference>
<reference evidence="2" key="1">
    <citation type="journal article" date="2023" name="Front. Microbiol.">
        <title>Genomic-based phylogenetic and metabolic analyses of the genus Natronomonas, and description of Natronomonas aquatica sp. nov.</title>
        <authorList>
            <person name="Garcia-Roldan A."/>
            <person name="Duran-Viseras A."/>
            <person name="de la Haba R.R."/>
            <person name="Corral P."/>
            <person name="Sanchez-Porro C."/>
            <person name="Ventosa A."/>
        </authorList>
    </citation>
    <scope>NUCLEOTIDE SEQUENCE</scope>
    <source>
        <strain evidence="2">F2-12</strain>
    </source>
</reference>
<evidence type="ECO:0000313" key="3">
    <source>
        <dbReference type="Proteomes" id="UP001139494"/>
    </source>
</evidence>